<dbReference type="PRINTS" id="PR01210">
    <property type="entry name" value="GGTRANSPTASE"/>
</dbReference>
<dbReference type="PANTHER" id="PTHR43881">
    <property type="entry name" value="GAMMA-GLUTAMYLTRANSPEPTIDASE (AFU_ORTHOLOGUE AFUA_4G13580)"/>
    <property type="match status" value="1"/>
</dbReference>
<protein>
    <submittedName>
        <fullName evidence="1">Nucleophile aminohydrolase</fullName>
    </submittedName>
</protein>
<dbReference type="RefSeq" id="XP_060301983.1">
    <property type="nucleotide sequence ID" value="XM_060436377.1"/>
</dbReference>
<dbReference type="EMBL" id="JAUIRO010000001">
    <property type="protein sequence ID" value="KAK0733106.1"/>
    <property type="molecule type" value="Genomic_DNA"/>
</dbReference>
<accession>A0AA40BF82</accession>
<dbReference type="GeneID" id="85319647"/>
<evidence type="ECO:0000313" key="2">
    <source>
        <dbReference type="Proteomes" id="UP001172101"/>
    </source>
</evidence>
<reference evidence="1" key="1">
    <citation type="submission" date="2023-06" db="EMBL/GenBank/DDBJ databases">
        <title>Genome-scale phylogeny and comparative genomics of the fungal order Sordariales.</title>
        <authorList>
            <consortium name="Lawrence Berkeley National Laboratory"/>
            <person name="Hensen N."/>
            <person name="Bonometti L."/>
            <person name="Westerberg I."/>
            <person name="Brannstrom I.O."/>
            <person name="Guillou S."/>
            <person name="Cros-Aarteil S."/>
            <person name="Calhoun S."/>
            <person name="Haridas S."/>
            <person name="Kuo A."/>
            <person name="Mondo S."/>
            <person name="Pangilinan J."/>
            <person name="Riley R."/>
            <person name="LaButti K."/>
            <person name="Andreopoulos B."/>
            <person name="Lipzen A."/>
            <person name="Chen C."/>
            <person name="Yanf M."/>
            <person name="Daum C."/>
            <person name="Ng V."/>
            <person name="Clum A."/>
            <person name="Steindorff A."/>
            <person name="Ohm R."/>
            <person name="Martin F."/>
            <person name="Silar P."/>
            <person name="Natvig D."/>
            <person name="Lalanne C."/>
            <person name="Gautier V."/>
            <person name="Ament-velasquez S.L."/>
            <person name="Kruys A."/>
            <person name="Hutchinson M.I."/>
            <person name="Powell A.J."/>
            <person name="Barry K."/>
            <person name="Miller A.N."/>
            <person name="Grigoriev I.V."/>
            <person name="Debuchy R."/>
            <person name="Gladieux P."/>
            <person name="Thoren M.H."/>
            <person name="Johannesson H."/>
        </authorList>
    </citation>
    <scope>NUCLEOTIDE SEQUENCE</scope>
    <source>
        <strain evidence="1">SMH2392-1A</strain>
    </source>
</reference>
<dbReference type="Proteomes" id="UP001172101">
    <property type="component" value="Unassembled WGS sequence"/>
</dbReference>
<dbReference type="Gene3D" id="1.10.246.130">
    <property type="match status" value="1"/>
</dbReference>
<dbReference type="SUPFAM" id="SSF56235">
    <property type="entry name" value="N-terminal nucleophile aminohydrolases (Ntn hydrolases)"/>
    <property type="match status" value="1"/>
</dbReference>
<proteinExistence type="predicted"/>
<dbReference type="InterPro" id="IPR043137">
    <property type="entry name" value="GGT_ssub_C"/>
</dbReference>
<dbReference type="AlphaFoldDB" id="A0AA40BF82"/>
<evidence type="ECO:0000313" key="1">
    <source>
        <dbReference type="EMBL" id="KAK0733106.1"/>
    </source>
</evidence>
<organism evidence="1 2">
    <name type="scientific">Lasiosphaeria miniovina</name>
    <dbReference type="NCBI Taxonomy" id="1954250"/>
    <lineage>
        <taxon>Eukaryota</taxon>
        <taxon>Fungi</taxon>
        <taxon>Dikarya</taxon>
        <taxon>Ascomycota</taxon>
        <taxon>Pezizomycotina</taxon>
        <taxon>Sordariomycetes</taxon>
        <taxon>Sordariomycetidae</taxon>
        <taxon>Sordariales</taxon>
        <taxon>Lasiosphaeriaceae</taxon>
        <taxon>Lasiosphaeria</taxon>
    </lineage>
</organism>
<keyword evidence="2" id="KW-1185">Reference proteome</keyword>
<dbReference type="Gene3D" id="3.60.20.40">
    <property type="match status" value="1"/>
</dbReference>
<dbReference type="InterPro" id="IPR043138">
    <property type="entry name" value="GGT_lsub"/>
</dbReference>
<name>A0AA40BF82_9PEZI</name>
<dbReference type="InterPro" id="IPR052896">
    <property type="entry name" value="GGT-like_enzyme"/>
</dbReference>
<sequence length="613" mass="64556">MSEPASAPFVYGGDSFSAFPSRRSVVHSTKGIISTISPLANEAALKILRDGGNAAASLPMHDAAVAAAAVLNLVDPAMTGIGGDAFALFYDAKNKKVHALNGSGRSAAKAKPDDICRDLNIVDRIYGTIPPTSALSVTVPGAAAAWVDIVSRFGSGVLSLEQVLAPAIDLAENGCPISEISSYHWAATEDELRGKPNGIDLLKKDPAAPLGHRAPRPGELYKNGLLAGTFRRLAEHGKGGFYEGPVAEAIVQATSSIGGYLTLDDLKDHERLGSDITEPISFRLQPQAFRKDGSQDDKAIELWEHAPNGQGIVAQITLGILQALEKGGKIPKFGQQDHNSAVYLHALVESLKIAFADGSWFITDPQATDIDPLSLIADEYLAERASLFQPDRASVVLSPGSPVHKTSDTIYLAVTDPQGNACSFVNSVADTFGSRIIPPGVGFVLQNRGAGFHLNHEHPNAYAPGKRPYNTIIPALVTNASDGSLHTVLGVMGGAMQPQGHVQVLLNMAVFGMNPQVALDAPRVCIGVSLPGKSTDPSKNVDSTVYLEEGISDEVVQALAQLGHDVKVLVGASRSLFGRGQVIRVHRDATFDGQRVYSAGSDMRGDGASAPLI</sequence>
<dbReference type="Pfam" id="PF01019">
    <property type="entry name" value="G_glu_transpept"/>
    <property type="match status" value="1"/>
</dbReference>
<gene>
    <name evidence="1" type="ORF">B0T26DRAFT_631652</name>
</gene>
<dbReference type="InterPro" id="IPR029055">
    <property type="entry name" value="Ntn_hydrolases_N"/>
</dbReference>
<comment type="caution">
    <text evidence="1">The sequence shown here is derived from an EMBL/GenBank/DDBJ whole genome shotgun (WGS) entry which is preliminary data.</text>
</comment>
<dbReference type="PANTHER" id="PTHR43881:SF1">
    <property type="entry name" value="GAMMA-GLUTAMYLTRANSPEPTIDASE (AFU_ORTHOLOGUE AFUA_4G13580)"/>
    <property type="match status" value="1"/>
</dbReference>